<evidence type="ECO:0000313" key="3">
    <source>
        <dbReference type="Proteomes" id="UP001304071"/>
    </source>
</evidence>
<dbReference type="Pfam" id="PF10734">
    <property type="entry name" value="DUF2523"/>
    <property type="match status" value="1"/>
</dbReference>
<dbReference type="Proteomes" id="UP001304071">
    <property type="component" value="Chromosome 1"/>
</dbReference>
<accession>A0ABZ0QAG6</accession>
<reference evidence="2 3" key="1">
    <citation type="submission" date="2023-11" db="EMBL/GenBank/DDBJ databases">
        <title>Plant-associative lifestyle of Vibrio porteresiae and its evolutionary dynamics.</title>
        <authorList>
            <person name="Rameshkumar N."/>
            <person name="Kirti K."/>
        </authorList>
    </citation>
    <scope>NUCLEOTIDE SEQUENCE [LARGE SCALE GENOMIC DNA]</scope>
    <source>
        <strain evidence="2 3">MSSRF30</strain>
    </source>
</reference>
<keyword evidence="1" id="KW-0812">Transmembrane</keyword>
<keyword evidence="1" id="KW-1133">Transmembrane helix</keyword>
<evidence type="ECO:0000313" key="2">
    <source>
        <dbReference type="EMBL" id="WPC72556.1"/>
    </source>
</evidence>
<protein>
    <submittedName>
        <fullName evidence="2">DUF2523 family protein</fullName>
    </submittedName>
</protein>
<feature type="transmembrane region" description="Helical" evidence="1">
    <location>
        <begin position="21"/>
        <end position="45"/>
    </location>
</feature>
<organism evidence="2 3">
    <name type="scientific">Vibrio porteresiae DSM 19223</name>
    <dbReference type="NCBI Taxonomy" id="1123496"/>
    <lineage>
        <taxon>Bacteria</taxon>
        <taxon>Pseudomonadati</taxon>
        <taxon>Pseudomonadota</taxon>
        <taxon>Gammaproteobacteria</taxon>
        <taxon>Vibrionales</taxon>
        <taxon>Vibrionaceae</taxon>
        <taxon>Vibrio</taxon>
    </lineage>
</organism>
<evidence type="ECO:0000256" key="1">
    <source>
        <dbReference type="SAM" id="Phobius"/>
    </source>
</evidence>
<dbReference type="RefSeq" id="WP_261896164.1">
    <property type="nucleotide sequence ID" value="NZ_AP024895.1"/>
</dbReference>
<name>A0ABZ0QAG6_9VIBR</name>
<sequence length="114" mass="13374">MEYIYDALNYLADAFYYIKEFFASIPAFFMDAMTYCYYLAFKFYLYIKIQTVMMAYDVAQMLLGDYEVYTVLSNVFNAMPDSIRYAAYQLGVVQAVRIVIDAFATAFVLRLMGW</sequence>
<keyword evidence="3" id="KW-1185">Reference proteome</keyword>
<gene>
    <name evidence="2" type="ORF">R8Z52_10460</name>
</gene>
<dbReference type="EMBL" id="CP138203">
    <property type="protein sequence ID" value="WPC72556.1"/>
    <property type="molecule type" value="Genomic_DNA"/>
</dbReference>
<proteinExistence type="predicted"/>
<dbReference type="InterPro" id="IPR019670">
    <property type="entry name" value="DUF2523"/>
</dbReference>
<keyword evidence="1" id="KW-0472">Membrane</keyword>